<name>A0AAV0EZV1_9ASTE</name>
<keyword evidence="3" id="KW-1185">Reference proteome</keyword>
<evidence type="ECO:0000313" key="3">
    <source>
        <dbReference type="Proteomes" id="UP001152523"/>
    </source>
</evidence>
<protein>
    <submittedName>
        <fullName evidence="2">Uncharacterized protein</fullName>
    </submittedName>
</protein>
<sequence>MKRIETSNWERNGVLAFPHRSYLLPVSSYIEKKLGTCSEKSADWNKISFSKLFCLYIFRSDVSSNLCSYCYILIMYINVSILSHDFEINFHETFCLNISNITYYVCT</sequence>
<dbReference type="EMBL" id="CAMAPF010000008">
    <property type="protein sequence ID" value="CAH9058777.1"/>
    <property type="molecule type" value="Genomic_DNA"/>
</dbReference>
<reference evidence="2" key="1">
    <citation type="submission" date="2022-07" db="EMBL/GenBank/DDBJ databases">
        <authorList>
            <person name="Macas J."/>
            <person name="Novak P."/>
            <person name="Neumann P."/>
        </authorList>
    </citation>
    <scope>NUCLEOTIDE SEQUENCE</scope>
</reference>
<dbReference type="AlphaFoldDB" id="A0AAV0EZV1"/>
<organism evidence="2 3">
    <name type="scientific">Cuscuta epithymum</name>
    <dbReference type="NCBI Taxonomy" id="186058"/>
    <lineage>
        <taxon>Eukaryota</taxon>
        <taxon>Viridiplantae</taxon>
        <taxon>Streptophyta</taxon>
        <taxon>Embryophyta</taxon>
        <taxon>Tracheophyta</taxon>
        <taxon>Spermatophyta</taxon>
        <taxon>Magnoliopsida</taxon>
        <taxon>eudicotyledons</taxon>
        <taxon>Gunneridae</taxon>
        <taxon>Pentapetalae</taxon>
        <taxon>asterids</taxon>
        <taxon>lamiids</taxon>
        <taxon>Solanales</taxon>
        <taxon>Convolvulaceae</taxon>
        <taxon>Cuscuteae</taxon>
        <taxon>Cuscuta</taxon>
        <taxon>Cuscuta subgen. Cuscuta</taxon>
    </lineage>
</organism>
<dbReference type="Proteomes" id="UP001152523">
    <property type="component" value="Unassembled WGS sequence"/>
</dbReference>
<comment type="caution">
    <text evidence="2">The sequence shown here is derived from an EMBL/GenBank/DDBJ whole genome shotgun (WGS) entry which is preliminary data.</text>
</comment>
<evidence type="ECO:0000313" key="2">
    <source>
        <dbReference type="EMBL" id="CAH9128792.1"/>
    </source>
</evidence>
<dbReference type="EMBL" id="CAMAPF010000952">
    <property type="protein sequence ID" value="CAH9128792.1"/>
    <property type="molecule type" value="Genomic_DNA"/>
</dbReference>
<gene>
    <name evidence="1" type="ORF">CEPIT_LOCUS1291</name>
    <name evidence="2" type="ORF">CEPIT_LOCUS29349</name>
</gene>
<evidence type="ECO:0000313" key="1">
    <source>
        <dbReference type="EMBL" id="CAH9058777.1"/>
    </source>
</evidence>
<accession>A0AAV0EZV1</accession>
<proteinExistence type="predicted"/>